<dbReference type="InterPro" id="IPR012334">
    <property type="entry name" value="Pectin_lyas_fold"/>
</dbReference>
<sequence length="427" mass="46038">MLQFGFCLSSLRTFTLLIFSFCALSAQALNLASVKGFGVDTTAGSGGEVIKVTTLAADGPGSLRAALAHSGKRVVVFEVGGVINLAGANIDIVEPFLTLAGETAPAPGITLIRGGLSVRTHDVRISHIAVRPGTNGKPALSGWEPDGIGVSRAQARNVHIDHVSTSWAVDENMSASGERYEGPGATSGRVTFSNSIIAEALDYSTHKKGKHSKGILIHDYVQEIAVVGNLFAHNDRRNPYFKAHATGVVVNNLMYNLGNAAVQLGYIAHEWDGHKRKPGNPKVAVVGNKLIYGRDTYSDLALVSYQGDVYLQSNQVLNLNGGDMAQVQGDINLLDKAPVWPQGLQPIQLNNVYEHVLNNAGSRPWERDLVDQRIIDSVRNKTGRIIDSQDAVGGYPDYKPTYRALDVPSQSEDVAEWLLSFVPTEYR</sequence>
<evidence type="ECO:0000256" key="2">
    <source>
        <dbReference type="ARBA" id="ARBA00023180"/>
    </source>
</evidence>
<evidence type="ECO:0000256" key="3">
    <source>
        <dbReference type="SAM" id="SignalP"/>
    </source>
</evidence>
<name>A0ABV7HQS1_9GAMM</name>
<feature type="chain" id="PRO_5046319927" evidence="3">
    <location>
        <begin position="29"/>
        <end position="427"/>
    </location>
</feature>
<keyword evidence="2" id="KW-0325">Glycoprotein</keyword>
<evidence type="ECO:0000313" key="4">
    <source>
        <dbReference type="EMBL" id="MFC3156228.1"/>
    </source>
</evidence>
<keyword evidence="5" id="KW-1185">Reference proteome</keyword>
<dbReference type="Gene3D" id="2.160.20.10">
    <property type="entry name" value="Single-stranded right-handed beta-helix, Pectin lyase-like"/>
    <property type="match status" value="1"/>
</dbReference>
<evidence type="ECO:0000256" key="1">
    <source>
        <dbReference type="ARBA" id="ARBA00022723"/>
    </source>
</evidence>
<keyword evidence="1" id="KW-0479">Metal-binding</keyword>
<organism evidence="4 5">
    <name type="scientific">Gilvimarinus japonicus</name>
    <dbReference type="NCBI Taxonomy" id="1796469"/>
    <lineage>
        <taxon>Bacteria</taxon>
        <taxon>Pseudomonadati</taxon>
        <taxon>Pseudomonadota</taxon>
        <taxon>Gammaproteobacteria</taxon>
        <taxon>Cellvibrionales</taxon>
        <taxon>Cellvibrionaceae</taxon>
        <taxon>Gilvimarinus</taxon>
    </lineage>
</organism>
<feature type="signal peptide" evidence="3">
    <location>
        <begin position="1"/>
        <end position="28"/>
    </location>
</feature>
<dbReference type="Proteomes" id="UP001595548">
    <property type="component" value="Unassembled WGS sequence"/>
</dbReference>
<dbReference type="PANTHER" id="PTHR42970">
    <property type="entry name" value="PECTATE LYASE C-RELATED"/>
    <property type="match status" value="1"/>
</dbReference>
<proteinExistence type="predicted"/>
<dbReference type="EMBL" id="JBHRTL010000029">
    <property type="protein sequence ID" value="MFC3156228.1"/>
    <property type="molecule type" value="Genomic_DNA"/>
</dbReference>
<dbReference type="PANTHER" id="PTHR42970:SF1">
    <property type="entry name" value="PECTATE LYASE C-RELATED"/>
    <property type="match status" value="1"/>
</dbReference>
<dbReference type="SUPFAM" id="SSF51126">
    <property type="entry name" value="Pectin lyase-like"/>
    <property type="match status" value="1"/>
</dbReference>
<dbReference type="InterPro" id="IPR052063">
    <property type="entry name" value="Polysaccharide_Lyase_1"/>
</dbReference>
<comment type="caution">
    <text evidence="4">The sequence shown here is derived from an EMBL/GenBank/DDBJ whole genome shotgun (WGS) entry which is preliminary data.</text>
</comment>
<accession>A0ABV7HQS1</accession>
<dbReference type="RefSeq" id="WP_339618050.1">
    <property type="nucleotide sequence ID" value="NZ_AP031500.1"/>
</dbReference>
<evidence type="ECO:0000313" key="5">
    <source>
        <dbReference type="Proteomes" id="UP001595548"/>
    </source>
</evidence>
<protein>
    <submittedName>
        <fullName evidence="4">Right-handed parallel beta-helix repeat-containing protein</fullName>
    </submittedName>
</protein>
<reference evidence="5" key="1">
    <citation type="journal article" date="2019" name="Int. J. Syst. Evol. Microbiol.">
        <title>The Global Catalogue of Microorganisms (GCM) 10K type strain sequencing project: providing services to taxonomists for standard genome sequencing and annotation.</title>
        <authorList>
            <consortium name="The Broad Institute Genomics Platform"/>
            <consortium name="The Broad Institute Genome Sequencing Center for Infectious Disease"/>
            <person name="Wu L."/>
            <person name="Ma J."/>
        </authorList>
    </citation>
    <scope>NUCLEOTIDE SEQUENCE [LARGE SCALE GENOMIC DNA]</scope>
    <source>
        <strain evidence="5">KCTC 52141</strain>
    </source>
</reference>
<gene>
    <name evidence="4" type="ORF">ACFOEB_13540</name>
</gene>
<dbReference type="InterPro" id="IPR011050">
    <property type="entry name" value="Pectin_lyase_fold/virulence"/>
</dbReference>
<keyword evidence="3" id="KW-0732">Signal</keyword>